<dbReference type="GO" id="GO:0030677">
    <property type="term" value="C:ribonuclease P complex"/>
    <property type="evidence" value="ECO:0007669"/>
    <property type="project" value="TreeGrafter"/>
</dbReference>
<dbReference type="PANTHER" id="PTHR33992">
    <property type="entry name" value="RIBONUCLEASE P PROTEIN COMPONENT"/>
    <property type="match status" value="1"/>
</dbReference>
<comment type="caution">
    <text evidence="8">The sequence shown here is derived from an EMBL/GenBank/DDBJ whole genome shotgun (WGS) entry which is preliminary data.</text>
</comment>
<dbReference type="GO" id="GO:0004526">
    <property type="term" value="F:ribonuclease P activity"/>
    <property type="evidence" value="ECO:0007669"/>
    <property type="project" value="UniProtKB-UniRule"/>
</dbReference>
<dbReference type="GO" id="GO:0042781">
    <property type="term" value="F:3'-tRNA processing endoribonuclease activity"/>
    <property type="evidence" value="ECO:0007669"/>
    <property type="project" value="TreeGrafter"/>
</dbReference>
<dbReference type="Proteomes" id="UP000034855">
    <property type="component" value="Unassembled WGS sequence"/>
</dbReference>
<evidence type="ECO:0000256" key="4">
    <source>
        <dbReference type="ARBA" id="ARBA00022801"/>
    </source>
</evidence>
<evidence type="ECO:0000313" key="9">
    <source>
        <dbReference type="Proteomes" id="UP000034855"/>
    </source>
</evidence>
<evidence type="ECO:0000256" key="7">
    <source>
        <dbReference type="NCBIfam" id="TIGR00188"/>
    </source>
</evidence>
<dbReference type="Gene3D" id="3.30.230.10">
    <property type="match status" value="1"/>
</dbReference>
<comment type="subunit">
    <text evidence="6">Consists of a catalytic RNA component (M1 or rnpB) and a protein subunit.</text>
</comment>
<name>A0A0G0Q370_9BACT</name>
<comment type="similarity">
    <text evidence="6">Belongs to the RnpA family.</text>
</comment>
<proteinExistence type="inferred from homology"/>
<evidence type="ECO:0000256" key="6">
    <source>
        <dbReference type="HAMAP-Rule" id="MF_00227"/>
    </source>
</evidence>
<dbReference type="SUPFAM" id="SSF54211">
    <property type="entry name" value="Ribosomal protein S5 domain 2-like"/>
    <property type="match status" value="1"/>
</dbReference>
<evidence type="ECO:0000256" key="5">
    <source>
        <dbReference type="ARBA" id="ARBA00022884"/>
    </source>
</evidence>
<evidence type="ECO:0000256" key="1">
    <source>
        <dbReference type="ARBA" id="ARBA00022694"/>
    </source>
</evidence>
<dbReference type="GO" id="GO:0000049">
    <property type="term" value="F:tRNA binding"/>
    <property type="evidence" value="ECO:0007669"/>
    <property type="project" value="UniProtKB-UniRule"/>
</dbReference>
<dbReference type="AlphaFoldDB" id="A0A0G0Q370"/>
<dbReference type="STRING" id="1619037.UT67_C0006G0008"/>
<keyword evidence="1 6" id="KW-0819">tRNA processing</keyword>
<organism evidence="8 9">
    <name type="scientific">Candidatus Magasanikbacteria bacterium GW2011_GWA2_40_10</name>
    <dbReference type="NCBI Taxonomy" id="1619037"/>
    <lineage>
        <taxon>Bacteria</taxon>
        <taxon>Candidatus Magasanikiibacteriota</taxon>
    </lineage>
</organism>
<evidence type="ECO:0000256" key="2">
    <source>
        <dbReference type="ARBA" id="ARBA00022722"/>
    </source>
</evidence>
<dbReference type="InterPro" id="IPR000100">
    <property type="entry name" value="RNase_P"/>
</dbReference>
<dbReference type="Pfam" id="PF00825">
    <property type="entry name" value="Ribonuclease_P"/>
    <property type="match status" value="1"/>
</dbReference>
<keyword evidence="4 6" id="KW-0378">Hydrolase</keyword>
<keyword evidence="5 6" id="KW-0694">RNA-binding</keyword>
<dbReference type="PANTHER" id="PTHR33992:SF1">
    <property type="entry name" value="RIBONUCLEASE P PROTEIN COMPONENT"/>
    <property type="match status" value="1"/>
</dbReference>
<accession>A0A0G0Q370</accession>
<protein>
    <recommendedName>
        <fullName evidence="6 7">Ribonuclease P protein component</fullName>
        <shortName evidence="6">RNase P protein</shortName>
        <shortName evidence="6">RNaseP protein</shortName>
        <ecNumber evidence="6 7">3.1.26.5</ecNumber>
    </recommendedName>
    <alternativeName>
        <fullName evidence="6">Protein C5</fullName>
    </alternativeName>
</protein>
<gene>
    <name evidence="6" type="primary">rnpA</name>
    <name evidence="8" type="ORF">UT67_C0006G0008</name>
</gene>
<evidence type="ECO:0000313" key="8">
    <source>
        <dbReference type="EMBL" id="KKR34829.1"/>
    </source>
</evidence>
<sequence>MLQQENRLRKLRDFTLVMKHGQWVNGRFLDIKVLELAKNQNFFPKKEDPESFQKQLKLAIAAGLKVHKSAVKRNRVRRQIREVLRLLLKDGQIKTGYYILVVAKKDILDKDYAEISDELKVLLSRVKVINK</sequence>
<comment type="catalytic activity">
    <reaction evidence="6">
        <text>Endonucleolytic cleavage of RNA, removing 5'-extranucleotides from tRNA precursor.</text>
        <dbReference type="EC" id="3.1.26.5"/>
    </reaction>
</comment>
<dbReference type="NCBIfam" id="TIGR00188">
    <property type="entry name" value="rnpA"/>
    <property type="match status" value="1"/>
</dbReference>
<dbReference type="EC" id="3.1.26.5" evidence="6 7"/>
<dbReference type="InterPro" id="IPR020568">
    <property type="entry name" value="Ribosomal_Su5_D2-typ_SF"/>
</dbReference>
<dbReference type="EMBL" id="LBXR01000006">
    <property type="protein sequence ID" value="KKR34829.1"/>
    <property type="molecule type" value="Genomic_DNA"/>
</dbReference>
<keyword evidence="2 6" id="KW-0540">Nuclease</keyword>
<dbReference type="HAMAP" id="MF_00227">
    <property type="entry name" value="RNase_P"/>
    <property type="match status" value="1"/>
</dbReference>
<dbReference type="GO" id="GO:0001682">
    <property type="term" value="P:tRNA 5'-leader removal"/>
    <property type="evidence" value="ECO:0007669"/>
    <property type="project" value="UniProtKB-UniRule"/>
</dbReference>
<dbReference type="InterPro" id="IPR014721">
    <property type="entry name" value="Ribsml_uS5_D2-typ_fold_subgr"/>
</dbReference>
<comment type="function">
    <text evidence="6">RNaseP catalyzes the removal of the 5'-leader sequence from pre-tRNA to produce the mature 5'-terminus. It can also cleave other RNA substrates such as 4.5S RNA. The protein component plays an auxiliary but essential role in vivo by binding to the 5'-leader sequence and broadening the substrate specificity of the ribozyme.</text>
</comment>
<keyword evidence="3 6" id="KW-0255">Endonuclease</keyword>
<reference evidence="8 9" key="1">
    <citation type="journal article" date="2015" name="Nature">
        <title>rRNA introns, odd ribosomes, and small enigmatic genomes across a large radiation of phyla.</title>
        <authorList>
            <person name="Brown C.T."/>
            <person name="Hug L.A."/>
            <person name="Thomas B.C."/>
            <person name="Sharon I."/>
            <person name="Castelle C.J."/>
            <person name="Singh A."/>
            <person name="Wilkins M.J."/>
            <person name="Williams K.H."/>
            <person name="Banfield J.F."/>
        </authorList>
    </citation>
    <scope>NUCLEOTIDE SEQUENCE [LARGE SCALE GENOMIC DNA]</scope>
</reference>
<evidence type="ECO:0000256" key="3">
    <source>
        <dbReference type="ARBA" id="ARBA00022759"/>
    </source>
</evidence>